<dbReference type="PANTHER" id="PTHR45626:SF16">
    <property type="entry name" value="ATP-DEPENDENT HELICASE ULS1"/>
    <property type="match status" value="1"/>
</dbReference>
<dbReference type="GO" id="GO:0016787">
    <property type="term" value="F:hydrolase activity"/>
    <property type="evidence" value="ECO:0007669"/>
    <property type="project" value="UniProtKB-KW"/>
</dbReference>
<keyword evidence="2" id="KW-0378">Hydrolase</keyword>
<dbReference type="GO" id="GO:0008094">
    <property type="term" value="F:ATP-dependent activity, acting on DNA"/>
    <property type="evidence" value="ECO:0007669"/>
    <property type="project" value="TreeGrafter"/>
</dbReference>
<reference evidence="5" key="1">
    <citation type="submission" date="2013-08" db="EMBL/GenBank/DDBJ databases">
        <authorList>
            <person name="Mendez C."/>
            <person name="Richter M."/>
            <person name="Ferrer M."/>
            <person name="Sanchez J."/>
        </authorList>
    </citation>
    <scope>NUCLEOTIDE SEQUENCE</scope>
</reference>
<dbReference type="SUPFAM" id="SSF52540">
    <property type="entry name" value="P-loop containing nucleoside triphosphate hydrolases"/>
    <property type="match status" value="1"/>
</dbReference>
<keyword evidence="1" id="KW-0547">Nucleotide-binding</keyword>
<dbReference type="GO" id="GO:0005634">
    <property type="term" value="C:nucleus"/>
    <property type="evidence" value="ECO:0007669"/>
    <property type="project" value="TreeGrafter"/>
</dbReference>
<dbReference type="Gene3D" id="3.40.50.300">
    <property type="entry name" value="P-loop containing nucleotide triphosphate hydrolases"/>
    <property type="match status" value="1"/>
</dbReference>
<reference evidence="5" key="2">
    <citation type="journal article" date="2014" name="ISME J.">
        <title>Microbial stratification in low pH oxic and suboxic macroscopic growths along an acid mine drainage.</title>
        <authorList>
            <person name="Mendez-Garcia C."/>
            <person name="Mesa V."/>
            <person name="Sprenger R.R."/>
            <person name="Richter M."/>
            <person name="Diez M.S."/>
            <person name="Solano J."/>
            <person name="Bargiela R."/>
            <person name="Golyshina O.V."/>
            <person name="Manteca A."/>
            <person name="Ramos J.L."/>
            <person name="Gallego J.R."/>
            <person name="Llorente I."/>
            <person name="Martins Dos Santos V.A."/>
            <person name="Jensen O.N."/>
            <person name="Pelaez A.I."/>
            <person name="Sanchez J."/>
            <person name="Ferrer M."/>
        </authorList>
    </citation>
    <scope>NUCLEOTIDE SEQUENCE</scope>
</reference>
<evidence type="ECO:0000256" key="1">
    <source>
        <dbReference type="ARBA" id="ARBA00022741"/>
    </source>
</evidence>
<dbReference type="PROSITE" id="PS51194">
    <property type="entry name" value="HELICASE_CTER"/>
    <property type="match status" value="1"/>
</dbReference>
<dbReference type="GO" id="GO:0004386">
    <property type="term" value="F:helicase activity"/>
    <property type="evidence" value="ECO:0007669"/>
    <property type="project" value="UniProtKB-KW"/>
</dbReference>
<sequence length="106" mass="11827">MILSLKAGGTGINLTAASHVIHFDRWWNPATEDQATDRAYRISQFKPVQVHKLVSEGSIEEKISMMIARKRRLADSVLGSSQEWITELDDDQLTELVSLSDRGSDG</sequence>
<evidence type="ECO:0000259" key="4">
    <source>
        <dbReference type="PROSITE" id="PS51194"/>
    </source>
</evidence>
<dbReference type="PANTHER" id="PTHR45626">
    <property type="entry name" value="TRANSCRIPTION TERMINATION FACTOR 2-RELATED"/>
    <property type="match status" value="1"/>
</dbReference>
<dbReference type="CDD" id="cd18793">
    <property type="entry name" value="SF2_C_SNF"/>
    <property type="match status" value="1"/>
</dbReference>
<keyword evidence="5" id="KW-0347">Helicase</keyword>
<dbReference type="InterPro" id="IPR050628">
    <property type="entry name" value="SNF2_RAD54_helicase_TF"/>
</dbReference>
<dbReference type="InterPro" id="IPR027417">
    <property type="entry name" value="P-loop_NTPase"/>
</dbReference>
<accession>T1CRP3</accession>
<gene>
    <name evidence="5" type="ORF">B1A_05542</name>
</gene>
<dbReference type="GO" id="GO:0005524">
    <property type="term" value="F:ATP binding"/>
    <property type="evidence" value="ECO:0007669"/>
    <property type="project" value="UniProtKB-KW"/>
</dbReference>
<evidence type="ECO:0000256" key="2">
    <source>
        <dbReference type="ARBA" id="ARBA00022801"/>
    </source>
</evidence>
<proteinExistence type="predicted"/>
<comment type="caution">
    <text evidence="5">The sequence shown here is derived from an EMBL/GenBank/DDBJ whole genome shotgun (WGS) entry which is preliminary data.</text>
</comment>
<organism evidence="5">
    <name type="scientific">mine drainage metagenome</name>
    <dbReference type="NCBI Taxonomy" id="410659"/>
    <lineage>
        <taxon>unclassified sequences</taxon>
        <taxon>metagenomes</taxon>
        <taxon>ecological metagenomes</taxon>
    </lineage>
</organism>
<name>T1CRP3_9ZZZZ</name>
<dbReference type="GO" id="GO:0006281">
    <property type="term" value="P:DNA repair"/>
    <property type="evidence" value="ECO:0007669"/>
    <property type="project" value="TreeGrafter"/>
</dbReference>
<dbReference type="InterPro" id="IPR001650">
    <property type="entry name" value="Helicase_C-like"/>
</dbReference>
<dbReference type="Pfam" id="PF00271">
    <property type="entry name" value="Helicase_C"/>
    <property type="match status" value="1"/>
</dbReference>
<protein>
    <submittedName>
        <fullName evidence="5">SNF2/RAD54 family helicase</fullName>
    </submittedName>
</protein>
<evidence type="ECO:0000313" key="5">
    <source>
        <dbReference type="EMBL" id="EQD71970.1"/>
    </source>
</evidence>
<dbReference type="EMBL" id="AUZX01004050">
    <property type="protein sequence ID" value="EQD71970.1"/>
    <property type="molecule type" value="Genomic_DNA"/>
</dbReference>
<dbReference type="AlphaFoldDB" id="T1CRP3"/>
<feature type="domain" description="Helicase C-terminal" evidence="4">
    <location>
        <begin position="1"/>
        <end position="89"/>
    </location>
</feature>
<keyword evidence="3" id="KW-0067">ATP-binding</keyword>
<feature type="non-terminal residue" evidence="5">
    <location>
        <position position="106"/>
    </location>
</feature>
<evidence type="ECO:0000256" key="3">
    <source>
        <dbReference type="ARBA" id="ARBA00022840"/>
    </source>
</evidence>
<dbReference type="InterPro" id="IPR049730">
    <property type="entry name" value="SNF2/RAD54-like_C"/>
</dbReference>